<keyword evidence="3 6" id="KW-1133">Transmembrane helix</keyword>
<evidence type="ECO:0000256" key="6">
    <source>
        <dbReference type="SAM" id="Phobius"/>
    </source>
</evidence>
<feature type="transmembrane region" description="Helical" evidence="6">
    <location>
        <begin position="194"/>
        <end position="218"/>
    </location>
</feature>
<dbReference type="PANTHER" id="PTHR33048">
    <property type="entry name" value="PTH11-LIKE INTEGRAL MEMBRANE PROTEIN (AFU_ORTHOLOGUE AFUA_5G11245)"/>
    <property type="match status" value="1"/>
</dbReference>
<keyword evidence="9" id="KW-1185">Reference proteome</keyword>
<dbReference type="AlphaFoldDB" id="A0A194WSA8"/>
<feature type="transmembrane region" description="Helical" evidence="6">
    <location>
        <begin position="150"/>
        <end position="174"/>
    </location>
</feature>
<name>A0A194WSA8_MOLSC</name>
<feature type="transmembrane region" description="Helical" evidence="6">
    <location>
        <begin position="267"/>
        <end position="291"/>
    </location>
</feature>
<organism evidence="8 9">
    <name type="scientific">Mollisia scopiformis</name>
    <name type="common">Conifer needle endophyte fungus</name>
    <name type="synonym">Phialocephala scopiformis</name>
    <dbReference type="NCBI Taxonomy" id="149040"/>
    <lineage>
        <taxon>Eukaryota</taxon>
        <taxon>Fungi</taxon>
        <taxon>Dikarya</taxon>
        <taxon>Ascomycota</taxon>
        <taxon>Pezizomycotina</taxon>
        <taxon>Leotiomycetes</taxon>
        <taxon>Helotiales</taxon>
        <taxon>Mollisiaceae</taxon>
        <taxon>Mollisia</taxon>
    </lineage>
</organism>
<dbReference type="KEGG" id="psco:LY89DRAFT_739839"/>
<proteinExistence type="inferred from homology"/>
<feature type="transmembrane region" description="Helical" evidence="6">
    <location>
        <begin position="71"/>
        <end position="91"/>
    </location>
</feature>
<accession>A0A194WSA8</accession>
<dbReference type="Proteomes" id="UP000070700">
    <property type="component" value="Unassembled WGS sequence"/>
</dbReference>
<evidence type="ECO:0000313" key="9">
    <source>
        <dbReference type="Proteomes" id="UP000070700"/>
    </source>
</evidence>
<evidence type="ECO:0000313" key="8">
    <source>
        <dbReference type="EMBL" id="KUJ10853.1"/>
    </source>
</evidence>
<feature type="transmembrane region" description="Helical" evidence="6">
    <location>
        <begin position="39"/>
        <end position="59"/>
    </location>
</feature>
<dbReference type="InterPro" id="IPR052337">
    <property type="entry name" value="SAT4-like"/>
</dbReference>
<evidence type="ECO:0000256" key="5">
    <source>
        <dbReference type="ARBA" id="ARBA00038359"/>
    </source>
</evidence>
<sequence>MSSNASPLAPDLNLIPAVPAPPGVSFNPDDLDNYKHRHIVMHSVGLSIVTIAVLIRLYTRAFVKKFVGLDDYLLILSWMASITFSTILAYSTRYGFGMHTYDIPASKFLITFKWLTISQWCYFPAVLSVKVCILLTYLRIFQINRTAKWMICFGIAAMIIFYIVAFFCTLFYCVPVQRAWDRTVPGHCISYSAWPYATGIFNFCSDFFILLIPLRPIFTLTMPFWRKVRILCIFSMGLFTCVASIMRFVVTLQSINNPDQTYVAAKVLYWAIIEINLGIICTCAIVFPAFFDTSEPNSFGSLFGSLLSSRLSSKSELSQPEIKV</sequence>
<evidence type="ECO:0000256" key="4">
    <source>
        <dbReference type="ARBA" id="ARBA00023136"/>
    </source>
</evidence>
<dbReference type="InParanoid" id="A0A194WSA8"/>
<feature type="transmembrane region" description="Helical" evidence="6">
    <location>
        <begin position="117"/>
        <end position="138"/>
    </location>
</feature>
<evidence type="ECO:0000256" key="3">
    <source>
        <dbReference type="ARBA" id="ARBA00022989"/>
    </source>
</evidence>
<feature type="transmembrane region" description="Helical" evidence="6">
    <location>
        <begin position="230"/>
        <end position="255"/>
    </location>
</feature>
<dbReference type="Pfam" id="PF20684">
    <property type="entry name" value="Fung_rhodopsin"/>
    <property type="match status" value="1"/>
</dbReference>
<dbReference type="GeneID" id="28830238"/>
<evidence type="ECO:0000256" key="2">
    <source>
        <dbReference type="ARBA" id="ARBA00022692"/>
    </source>
</evidence>
<dbReference type="InterPro" id="IPR049326">
    <property type="entry name" value="Rhodopsin_dom_fungi"/>
</dbReference>
<dbReference type="RefSeq" id="XP_018065208.1">
    <property type="nucleotide sequence ID" value="XM_018220512.1"/>
</dbReference>
<evidence type="ECO:0000259" key="7">
    <source>
        <dbReference type="Pfam" id="PF20684"/>
    </source>
</evidence>
<dbReference type="PANTHER" id="PTHR33048:SF158">
    <property type="entry name" value="MEMBRANE PROTEIN PTH11-LIKE, PUTATIVE-RELATED"/>
    <property type="match status" value="1"/>
</dbReference>
<dbReference type="GO" id="GO:0016020">
    <property type="term" value="C:membrane"/>
    <property type="evidence" value="ECO:0007669"/>
    <property type="project" value="UniProtKB-SubCell"/>
</dbReference>
<keyword evidence="4 6" id="KW-0472">Membrane</keyword>
<reference evidence="8 9" key="1">
    <citation type="submission" date="2015-10" db="EMBL/GenBank/DDBJ databases">
        <title>Full genome of DAOMC 229536 Phialocephala scopiformis, a fungal endophyte of spruce producing the potent anti-insectan compound rugulosin.</title>
        <authorList>
            <consortium name="DOE Joint Genome Institute"/>
            <person name="Walker A.K."/>
            <person name="Frasz S.L."/>
            <person name="Seifert K.A."/>
            <person name="Miller J.D."/>
            <person name="Mondo S.J."/>
            <person name="Labutti K."/>
            <person name="Lipzen A."/>
            <person name="Dockter R."/>
            <person name="Kennedy M."/>
            <person name="Grigoriev I.V."/>
            <person name="Spatafora J.W."/>
        </authorList>
    </citation>
    <scope>NUCLEOTIDE SEQUENCE [LARGE SCALE GENOMIC DNA]</scope>
    <source>
        <strain evidence="8 9">CBS 120377</strain>
    </source>
</reference>
<gene>
    <name evidence="8" type="ORF">LY89DRAFT_739839</name>
</gene>
<comment type="subcellular location">
    <subcellularLocation>
        <location evidence="1">Membrane</location>
        <topology evidence="1">Multi-pass membrane protein</topology>
    </subcellularLocation>
</comment>
<dbReference type="OrthoDB" id="2496787at2759"/>
<dbReference type="EMBL" id="KQ947428">
    <property type="protein sequence ID" value="KUJ10853.1"/>
    <property type="molecule type" value="Genomic_DNA"/>
</dbReference>
<protein>
    <recommendedName>
        <fullName evidence="7">Rhodopsin domain-containing protein</fullName>
    </recommendedName>
</protein>
<evidence type="ECO:0000256" key="1">
    <source>
        <dbReference type="ARBA" id="ARBA00004141"/>
    </source>
</evidence>
<feature type="domain" description="Rhodopsin" evidence="7">
    <location>
        <begin position="55"/>
        <end position="287"/>
    </location>
</feature>
<keyword evidence="2 6" id="KW-0812">Transmembrane</keyword>
<comment type="similarity">
    <text evidence="5">Belongs to the SAT4 family.</text>
</comment>